<gene>
    <name evidence="1" type="ORF">EGC77_14240</name>
</gene>
<name>A0A3N4E363_9GAMM</name>
<accession>A0A3N4E363</accession>
<dbReference type="AlphaFoldDB" id="A0A3N4E363"/>
<proteinExistence type="predicted"/>
<dbReference type="Proteomes" id="UP000278855">
    <property type="component" value="Unassembled WGS sequence"/>
</dbReference>
<evidence type="ECO:0000313" key="1">
    <source>
        <dbReference type="EMBL" id="RPA31122.1"/>
    </source>
</evidence>
<sequence>MLRLDHHQPKQTDTHLLLETLSTTLTIIVNTAKVLNGTELMRHDGYCEFNNKVHSLQAGLATFS</sequence>
<organism evidence="1 2">
    <name type="scientific">Shewanella psychromarinicola</name>
    <dbReference type="NCBI Taxonomy" id="2487742"/>
    <lineage>
        <taxon>Bacteria</taxon>
        <taxon>Pseudomonadati</taxon>
        <taxon>Pseudomonadota</taxon>
        <taxon>Gammaproteobacteria</taxon>
        <taxon>Alteromonadales</taxon>
        <taxon>Shewanellaceae</taxon>
        <taxon>Shewanella</taxon>
    </lineage>
</organism>
<comment type="caution">
    <text evidence="1">The sequence shown here is derived from an EMBL/GenBank/DDBJ whole genome shotgun (WGS) entry which is preliminary data.</text>
</comment>
<dbReference type="EMBL" id="RKKB01000006">
    <property type="protein sequence ID" value="RPA31122.1"/>
    <property type="molecule type" value="Genomic_DNA"/>
</dbReference>
<reference evidence="2" key="1">
    <citation type="submission" date="2018-11" db="EMBL/GenBank/DDBJ databases">
        <title>Shewanella sp. R106.</title>
        <authorList>
            <person name="Hwang Y.J."/>
            <person name="Hwang C.Y."/>
        </authorList>
    </citation>
    <scope>NUCLEOTIDE SEQUENCE [LARGE SCALE GENOMIC DNA]</scope>
    <source>
        <strain evidence="2">R106</strain>
    </source>
</reference>
<evidence type="ECO:0000313" key="2">
    <source>
        <dbReference type="Proteomes" id="UP000278855"/>
    </source>
</evidence>
<protein>
    <submittedName>
        <fullName evidence="1">Uncharacterized protein</fullName>
    </submittedName>
</protein>